<protein>
    <submittedName>
        <fullName evidence="2">Uncharacterized protein</fullName>
    </submittedName>
</protein>
<reference evidence="2 3" key="1">
    <citation type="journal article" date="2019" name="Nat. Ecol. Evol.">
        <title>Megaphylogeny resolves global patterns of mushroom evolution.</title>
        <authorList>
            <person name="Varga T."/>
            <person name="Krizsan K."/>
            <person name="Foldi C."/>
            <person name="Dima B."/>
            <person name="Sanchez-Garcia M."/>
            <person name="Sanchez-Ramirez S."/>
            <person name="Szollosi G.J."/>
            <person name="Szarkandi J.G."/>
            <person name="Papp V."/>
            <person name="Albert L."/>
            <person name="Andreopoulos W."/>
            <person name="Angelini C."/>
            <person name="Antonin V."/>
            <person name="Barry K.W."/>
            <person name="Bougher N.L."/>
            <person name="Buchanan P."/>
            <person name="Buyck B."/>
            <person name="Bense V."/>
            <person name="Catcheside P."/>
            <person name="Chovatia M."/>
            <person name="Cooper J."/>
            <person name="Damon W."/>
            <person name="Desjardin D."/>
            <person name="Finy P."/>
            <person name="Geml J."/>
            <person name="Haridas S."/>
            <person name="Hughes K."/>
            <person name="Justo A."/>
            <person name="Karasinski D."/>
            <person name="Kautmanova I."/>
            <person name="Kiss B."/>
            <person name="Kocsube S."/>
            <person name="Kotiranta H."/>
            <person name="LaButti K.M."/>
            <person name="Lechner B.E."/>
            <person name="Liimatainen K."/>
            <person name="Lipzen A."/>
            <person name="Lukacs Z."/>
            <person name="Mihaltcheva S."/>
            <person name="Morgado L.N."/>
            <person name="Niskanen T."/>
            <person name="Noordeloos M.E."/>
            <person name="Ohm R.A."/>
            <person name="Ortiz-Santana B."/>
            <person name="Ovrebo C."/>
            <person name="Racz N."/>
            <person name="Riley R."/>
            <person name="Savchenko A."/>
            <person name="Shiryaev A."/>
            <person name="Soop K."/>
            <person name="Spirin V."/>
            <person name="Szebenyi C."/>
            <person name="Tomsovsky M."/>
            <person name="Tulloss R.E."/>
            <person name="Uehling J."/>
            <person name="Grigoriev I.V."/>
            <person name="Vagvolgyi C."/>
            <person name="Papp T."/>
            <person name="Martin F.M."/>
            <person name="Miettinen O."/>
            <person name="Hibbett D.S."/>
            <person name="Nagy L.G."/>
        </authorList>
    </citation>
    <scope>NUCLEOTIDE SEQUENCE [LARGE SCALE GENOMIC DNA]</scope>
    <source>
        <strain evidence="2 3">CBS 121175</strain>
    </source>
</reference>
<proteinExistence type="predicted"/>
<feature type="region of interest" description="Disordered" evidence="1">
    <location>
        <begin position="1"/>
        <end position="50"/>
    </location>
</feature>
<name>A0A5C3KAY4_COPMA</name>
<dbReference type="Proteomes" id="UP000307440">
    <property type="component" value="Unassembled WGS sequence"/>
</dbReference>
<feature type="compositionally biased region" description="Polar residues" evidence="1">
    <location>
        <begin position="1"/>
        <end position="20"/>
    </location>
</feature>
<dbReference type="AlphaFoldDB" id="A0A5C3KAY4"/>
<evidence type="ECO:0000313" key="2">
    <source>
        <dbReference type="EMBL" id="TFK16783.1"/>
    </source>
</evidence>
<sequence>MSTSIQHLIHSSPSSESTLGGAQANDGDSKPEPMPPPTCISHVHLFDELR</sequence>
<feature type="non-terminal residue" evidence="2">
    <location>
        <position position="50"/>
    </location>
</feature>
<organism evidence="2 3">
    <name type="scientific">Coprinopsis marcescibilis</name>
    <name type="common">Agaric fungus</name>
    <name type="synonym">Psathyrella marcescibilis</name>
    <dbReference type="NCBI Taxonomy" id="230819"/>
    <lineage>
        <taxon>Eukaryota</taxon>
        <taxon>Fungi</taxon>
        <taxon>Dikarya</taxon>
        <taxon>Basidiomycota</taxon>
        <taxon>Agaricomycotina</taxon>
        <taxon>Agaricomycetes</taxon>
        <taxon>Agaricomycetidae</taxon>
        <taxon>Agaricales</taxon>
        <taxon>Agaricineae</taxon>
        <taxon>Psathyrellaceae</taxon>
        <taxon>Coprinopsis</taxon>
    </lineage>
</organism>
<keyword evidence="3" id="KW-1185">Reference proteome</keyword>
<dbReference type="EMBL" id="ML210643">
    <property type="protein sequence ID" value="TFK16783.1"/>
    <property type="molecule type" value="Genomic_DNA"/>
</dbReference>
<evidence type="ECO:0000313" key="3">
    <source>
        <dbReference type="Proteomes" id="UP000307440"/>
    </source>
</evidence>
<accession>A0A5C3KAY4</accession>
<evidence type="ECO:0000256" key="1">
    <source>
        <dbReference type="SAM" id="MobiDB-lite"/>
    </source>
</evidence>
<gene>
    <name evidence="2" type="ORF">FA15DRAFT_676551</name>
</gene>